<feature type="non-terminal residue" evidence="1">
    <location>
        <position position="1"/>
    </location>
</feature>
<evidence type="ECO:0000313" key="2">
    <source>
        <dbReference type="Proteomes" id="UP001154282"/>
    </source>
</evidence>
<protein>
    <submittedName>
        <fullName evidence="1">Uncharacterized protein</fullName>
    </submittedName>
</protein>
<organism evidence="1 2">
    <name type="scientific">Linum tenue</name>
    <dbReference type="NCBI Taxonomy" id="586396"/>
    <lineage>
        <taxon>Eukaryota</taxon>
        <taxon>Viridiplantae</taxon>
        <taxon>Streptophyta</taxon>
        <taxon>Embryophyta</taxon>
        <taxon>Tracheophyta</taxon>
        <taxon>Spermatophyta</taxon>
        <taxon>Magnoliopsida</taxon>
        <taxon>eudicotyledons</taxon>
        <taxon>Gunneridae</taxon>
        <taxon>Pentapetalae</taxon>
        <taxon>rosids</taxon>
        <taxon>fabids</taxon>
        <taxon>Malpighiales</taxon>
        <taxon>Linaceae</taxon>
        <taxon>Linum</taxon>
    </lineage>
</organism>
<proteinExistence type="predicted"/>
<sequence>CAKNPIQRPLRRHPPLQFLLRRRRQVPRLHPHKLRPLQRHGQAVLIQAQLKHEKDPKAEKTLANFAELYIPVVKYNLPQAIEAFFRGYYDFTRYALYDAANQAGACEDKLSGADGGDLSARNKVVGVGSGLVWLG</sequence>
<dbReference type="EMBL" id="CAMGYJ010000005">
    <property type="protein sequence ID" value="CAI0426868.1"/>
    <property type="molecule type" value="Genomic_DNA"/>
</dbReference>
<gene>
    <name evidence="1" type="ORF">LITE_LOCUS20967</name>
</gene>
<evidence type="ECO:0000313" key="1">
    <source>
        <dbReference type="EMBL" id="CAI0426868.1"/>
    </source>
</evidence>
<dbReference type="Proteomes" id="UP001154282">
    <property type="component" value="Unassembled WGS sequence"/>
</dbReference>
<accession>A0AAV0L1B0</accession>
<comment type="caution">
    <text evidence="1">The sequence shown here is derived from an EMBL/GenBank/DDBJ whole genome shotgun (WGS) entry which is preliminary data.</text>
</comment>
<keyword evidence="2" id="KW-1185">Reference proteome</keyword>
<dbReference type="Gene3D" id="1.20.140.40">
    <property type="entry name" value="Invertase/pectin methylesterase inhibitor family protein"/>
    <property type="match status" value="1"/>
</dbReference>
<dbReference type="InterPro" id="IPR035513">
    <property type="entry name" value="Invertase/methylesterase_inhib"/>
</dbReference>
<dbReference type="AlphaFoldDB" id="A0AAV0L1B0"/>
<name>A0AAV0L1B0_9ROSI</name>
<reference evidence="1" key="1">
    <citation type="submission" date="2022-08" db="EMBL/GenBank/DDBJ databases">
        <authorList>
            <person name="Gutierrez-Valencia J."/>
        </authorList>
    </citation>
    <scope>NUCLEOTIDE SEQUENCE</scope>
</reference>
<dbReference type="SUPFAM" id="SSF101148">
    <property type="entry name" value="Plant invertase/pectin methylesterase inhibitor"/>
    <property type="match status" value="1"/>
</dbReference>